<evidence type="ECO:0000313" key="6">
    <source>
        <dbReference type="Proteomes" id="UP000257080"/>
    </source>
</evidence>
<dbReference type="InterPro" id="IPR028098">
    <property type="entry name" value="Glyco_trans_4-like_N"/>
</dbReference>
<evidence type="ECO:0000259" key="3">
    <source>
        <dbReference type="Pfam" id="PF00534"/>
    </source>
</evidence>
<feature type="domain" description="Glycosyltransferase subfamily 4-like N-terminal" evidence="4">
    <location>
        <begin position="13"/>
        <end position="170"/>
    </location>
</feature>
<organism evidence="5 6">
    <name type="scientific">Subtercola boreus</name>
    <dbReference type="NCBI Taxonomy" id="120213"/>
    <lineage>
        <taxon>Bacteria</taxon>
        <taxon>Bacillati</taxon>
        <taxon>Actinomycetota</taxon>
        <taxon>Actinomycetes</taxon>
        <taxon>Micrococcales</taxon>
        <taxon>Microbacteriaceae</taxon>
        <taxon>Subtercola</taxon>
    </lineage>
</organism>
<dbReference type="Gene3D" id="3.40.50.2000">
    <property type="entry name" value="Glycogen Phosphorylase B"/>
    <property type="match status" value="2"/>
</dbReference>
<dbReference type="InterPro" id="IPR001296">
    <property type="entry name" value="Glyco_trans_1"/>
</dbReference>
<keyword evidence="1" id="KW-0328">Glycosyltransferase</keyword>
<gene>
    <name evidence="5" type="ORF">B7R25_03250</name>
</gene>
<dbReference type="PANTHER" id="PTHR46401">
    <property type="entry name" value="GLYCOSYLTRANSFERASE WBBK-RELATED"/>
    <property type="match status" value="1"/>
</dbReference>
<dbReference type="Pfam" id="PF13439">
    <property type="entry name" value="Glyco_transf_4"/>
    <property type="match status" value="1"/>
</dbReference>
<dbReference type="Pfam" id="PF00534">
    <property type="entry name" value="Glycos_transf_1"/>
    <property type="match status" value="1"/>
</dbReference>
<proteinExistence type="predicted"/>
<evidence type="ECO:0000259" key="4">
    <source>
        <dbReference type="Pfam" id="PF13439"/>
    </source>
</evidence>
<keyword evidence="2" id="KW-0808">Transferase</keyword>
<dbReference type="GO" id="GO:0009103">
    <property type="term" value="P:lipopolysaccharide biosynthetic process"/>
    <property type="evidence" value="ECO:0007669"/>
    <property type="project" value="TreeGrafter"/>
</dbReference>
<dbReference type="OrthoDB" id="9801609at2"/>
<dbReference type="SUPFAM" id="SSF53756">
    <property type="entry name" value="UDP-Glycosyltransferase/glycogen phosphorylase"/>
    <property type="match status" value="1"/>
</dbReference>
<dbReference type="EMBL" id="NBXE01000008">
    <property type="protein sequence ID" value="RFA28942.1"/>
    <property type="molecule type" value="Genomic_DNA"/>
</dbReference>
<dbReference type="AlphaFoldDB" id="A0A3E0WDF4"/>
<name>A0A3E0WDF4_9MICO</name>
<feature type="domain" description="Glycosyl transferase family 1" evidence="3">
    <location>
        <begin position="191"/>
        <end position="350"/>
    </location>
</feature>
<protein>
    <submittedName>
        <fullName evidence="5">Uncharacterized protein</fullName>
    </submittedName>
</protein>
<sequence>MLFDATAIPADRGGVGRYVESVVAELVLAGVPLAVVCQPRDRAWFEAAGVTRVIEIAGWGGRASGRLLWEQLALPGIARRAGARAIHSPHYTFPVFTRRARIVTVHDLTFFSAPEVHGLMKRVFFRSWIRAAKLARATVVTPSQTTADEYVRVTGAPATRVFAAPLGYDSSVFHPPTPAEVERFEASLERPVPAGWIAFLGTLEPRKNVSALVRGYVGATKARPPAERPALLIAGGAGWDETVAGTVSEALEAGFDIRMLGYLPLEKVRSLLGGSLLTAYPSLGEGFGLPVLEAMACGSCVLTTRRLSLPEVGGAAVSYTDVDSASIAEALARLLDSPSERAELGLAGRSRAARFTWAACAARHVLAYRSALGLPGSATASDTPGMAGDSREETA</sequence>
<accession>A0A3E0WDF4</accession>
<comment type="caution">
    <text evidence="5">The sequence shown here is derived from an EMBL/GenBank/DDBJ whole genome shotgun (WGS) entry which is preliminary data.</text>
</comment>
<evidence type="ECO:0000313" key="5">
    <source>
        <dbReference type="EMBL" id="RFA28942.1"/>
    </source>
</evidence>
<dbReference type="GO" id="GO:0016757">
    <property type="term" value="F:glycosyltransferase activity"/>
    <property type="evidence" value="ECO:0007669"/>
    <property type="project" value="UniProtKB-KW"/>
</dbReference>
<evidence type="ECO:0000256" key="2">
    <source>
        <dbReference type="ARBA" id="ARBA00022679"/>
    </source>
</evidence>
<dbReference type="PANTHER" id="PTHR46401:SF2">
    <property type="entry name" value="GLYCOSYLTRANSFERASE WBBK-RELATED"/>
    <property type="match status" value="1"/>
</dbReference>
<reference evidence="5 6" key="1">
    <citation type="submission" date="2017-04" db="EMBL/GenBank/DDBJ databases">
        <title>Comparative genome analysis of Subtercola boreus.</title>
        <authorList>
            <person name="Cho Y.-J."/>
            <person name="Cho A."/>
            <person name="Kim O.-S."/>
            <person name="Lee J.-I."/>
        </authorList>
    </citation>
    <scope>NUCLEOTIDE SEQUENCE [LARGE SCALE GENOMIC DNA]</scope>
    <source>
        <strain evidence="5 6">P28004</strain>
    </source>
</reference>
<dbReference type="CDD" id="cd03809">
    <property type="entry name" value="GT4_MtfB-like"/>
    <property type="match status" value="1"/>
</dbReference>
<dbReference type="Proteomes" id="UP000257080">
    <property type="component" value="Unassembled WGS sequence"/>
</dbReference>
<evidence type="ECO:0000256" key="1">
    <source>
        <dbReference type="ARBA" id="ARBA00022676"/>
    </source>
</evidence>